<dbReference type="RefSeq" id="WP_073855693.1">
    <property type="nucleotide sequence ID" value="NZ_BAAATC010000009.1"/>
</dbReference>
<name>A0A1Q4HI94_9MYCO</name>
<dbReference type="OrthoDB" id="4641051at2"/>
<organism evidence="1 2">
    <name type="scientific">Mycolicibacterium diernhoferi</name>
    <dbReference type="NCBI Taxonomy" id="1801"/>
    <lineage>
        <taxon>Bacteria</taxon>
        <taxon>Bacillati</taxon>
        <taxon>Actinomycetota</taxon>
        <taxon>Actinomycetes</taxon>
        <taxon>Mycobacteriales</taxon>
        <taxon>Mycobacteriaceae</taxon>
        <taxon>Mycolicibacterium</taxon>
    </lineage>
</organism>
<comment type="caution">
    <text evidence="1">The sequence shown here is derived from an EMBL/GenBank/DDBJ whole genome shotgun (WGS) entry which is preliminary data.</text>
</comment>
<sequence>MTEYEPRLADEEDTGLGAFDIYVPAEEPDAAIPDPLFYAHNAAGTVSVAALMDGSIHRVELAPRVSDMTEAELAREILAVAAVAAAKGRAGQYELVSGLLRMQGQDAASARELLEHGLKLPTPEQAAAAEAALAARR</sequence>
<dbReference type="Proteomes" id="UP000220340">
    <property type="component" value="Unassembled WGS sequence"/>
</dbReference>
<dbReference type="STRING" id="1801.BRW64_08260"/>
<protein>
    <submittedName>
        <fullName evidence="1">Secretion protein EspD</fullName>
    </submittedName>
</protein>
<proteinExistence type="predicted"/>
<evidence type="ECO:0000313" key="1">
    <source>
        <dbReference type="EMBL" id="PEG52611.1"/>
    </source>
</evidence>
<reference evidence="1 2" key="1">
    <citation type="submission" date="2017-10" db="EMBL/GenBank/DDBJ databases">
        <title>The new phylogeny of genus Mycobacterium.</title>
        <authorList>
            <person name="Tortoli E."/>
            <person name="Trovato A."/>
            <person name="Cirillo D.M."/>
        </authorList>
    </citation>
    <scope>NUCLEOTIDE SEQUENCE [LARGE SCALE GENOMIC DNA]</scope>
    <source>
        <strain evidence="1 2">IP141170001</strain>
    </source>
</reference>
<dbReference type="EMBL" id="PDCR01000029">
    <property type="protein sequence ID" value="PEG52611.1"/>
    <property type="molecule type" value="Genomic_DNA"/>
</dbReference>
<evidence type="ECO:0000313" key="2">
    <source>
        <dbReference type="Proteomes" id="UP000220340"/>
    </source>
</evidence>
<dbReference type="AlphaFoldDB" id="A0A1Q4HI94"/>
<gene>
    <name evidence="1" type="ORF">CRI78_20740</name>
</gene>
<keyword evidence="2" id="KW-1185">Reference proteome</keyword>
<accession>A0A1Q4HI94</accession>